<dbReference type="PATRIC" id="fig|75588.4.peg.1622"/>
<dbReference type="AlphaFoldDB" id="A0A0R2Y4V2"/>
<sequence>MLFVVMLGGKHPRAKIEVHDVVFAVADTLQAIYPQLRDAWFGSPKGVHIDSWMAVDGVDGWKVELSPLAPHGDAHHLYFINLGGYEARRFGEDHHYLLVVARNKREAISMGKRQMLRQWSQAHTDAVMDIDDCLPIDLVDGRYVHLVQGPHAPIVQRNDYIVLP</sequence>
<evidence type="ECO:0000313" key="2">
    <source>
        <dbReference type="EMBL" id="KRP41916.1"/>
    </source>
</evidence>
<reference evidence="2 3" key="1">
    <citation type="submission" date="2015-02" db="EMBL/GenBank/DDBJ databases">
        <title>Pseudomonas helleri sp. nov. and Pseudomonas weihenstephanensis sp. nov., isolated from raw cows milk.</title>
        <authorList>
            <person name="von Neubeck M."/>
            <person name="Huptas C."/>
            <person name="Wenning M."/>
            <person name="Scherer S."/>
        </authorList>
    </citation>
    <scope>NUCLEOTIDE SEQUENCE [LARGE SCALE GENOMIC DNA]</scope>
    <source>
        <strain evidence="2 3">DSM 17149</strain>
    </source>
</reference>
<dbReference type="Gene3D" id="3.10.20.10">
    <property type="match status" value="2"/>
</dbReference>
<dbReference type="InterPro" id="IPR011440">
    <property type="entry name" value="DUF1543"/>
</dbReference>
<accession>A0A0R2Y4V2</accession>
<protein>
    <recommendedName>
        <fullName evidence="1">DUF1543 domain-containing protein</fullName>
    </recommendedName>
</protein>
<feature type="domain" description="DUF1543" evidence="1">
    <location>
        <begin position="15"/>
        <end position="65"/>
    </location>
</feature>
<dbReference type="Pfam" id="PF07566">
    <property type="entry name" value="DUF1543"/>
    <property type="match status" value="2"/>
</dbReference>
<comment type="caution">
    <text evidence="2">The sequence shown here is derived from an EMBL/GenBank/DDBJ whole genome shotgun (WGS) entry which is preliminary data.</text>
</comment>
<proteinExistence type="predicted"/>
<gene>
    <name evidence="2" type="ORF">TU73_24385</name>
</gene>
<dbReference type="RefSeq" id="WP_057014340.1">
    <property type="nucleotide sequence ID" value="NZ_JYLH01000019.1"/>
</dbReference>
<name>A0A0R2Y4V2_9PSED</name>
<feature type="domain" description="DUF1543" evidence="1">
    <location>
        <begin position="92"/>
        <end position="137"/>
    </location>
</feature>
<organism evidence="2 3">
    <name type="scientific">Pseudomonas libanensis</name>
    <dbReference type="NCBI Taxonomy" id="75588"/>
    <lineage>
        <taxon>Bacteria</taxon>
        <taxon>Pseudomonadati</taxon>
        <taxon>Pseudomonadota</taxon>
        <taxon>Gammaproteobacteria</taxon>
        <taxon>Pseudomonadales</taxon>
        <taxon>Pseudomonadaceae</taxon>
        <taxon>Pseudomonas</taxon>
    </lineage>
</organism>
<dbReference type="Proteomes" id="UP000051446">
    <property type="component" value="Unassembled WGS sequence"/>
</dbReference>
<evidence type="ECO:0000313" key="3">
    <source>
        <dbReference type="Proteomes" id="UP000051446"/>
    </source>
</evidence>
<evidence type="ECO:0000259" key="1">
    <source>
        <dbReference type="Pfam" id="PF07566"/>
    </source>
</evidence>
<dbReference type="EMBL" id="JYLH01000019">
    <property type="protein sequence ID" value="KRP41916.1"/>
    <property type="molecule type" value="Genomic_DNA"/>
</dbReference>